<sequence length="102" mass="11703">MDVALLSANVFQLKVILDLGSRDKYYILRLFFIIISITLQVIFTFVMVIIKYFERREKPLDGPEASQYKRRIDIVDKISNVLVIIITVSNVFIATFGVGQTS</sequence>
<evidence type="ECO:0000256" key="6">
    <source>
        <dbReference type="ARBA" id="ARBA00023136"/>
    </source>
</evidence>
<evidence type="ECO:0000256" key="5">
    <source>
        <dbReference type="ARBA" id="ARBA00022989"/>
    </source>
</evidence>
<evidence type="ECO:0000256" key="1">
    <source>
        <dbReference type="ARBA" id="ARBA00004141"/>
    </source>
</evidence>
<keyword evidence="5 7" id="KW-1133">Transmembrane helix</keyword>
<dbReference type="EMBL" id="JBJQND010000003">
    <property type="protein sequence ID" value="KAL3883502.1"/>
    <property type="molecule type" value="Genomic_DNA"/>
</dbReference>
<feature type="transmembrane region" description="Helical" evidence="7">
    <location>
        <begin position="26"/>
        <end position="50"/>
    </location>
</feature>
<dbReference type="PANTHER" id="PTHR12316">
    <property type="entry name" value="NINJURIN-RELATED"/>
    <property type="match status" value="1"/>
</dbReference>
<dbReference type="PANTHER" id="PTHR12316:SF17">
    <property type="entry name" value="NINJURIN C, ISOFORM D"/>
    <property type="match status" value="1"/>
</dbReference>
<keyword evidence="4" id="KW-0130">Cell adhesion</keyword>
<feature type="transmembrane region" description="Helical" evidence="7">
    <location>
        <begin position="78"/>
        <end position="99"/>
    </location>
</feature>
<evidence type="ECO:0000313" key="8">
    <source>
        <dbReference type="EMBL" id="KAL3883502.1"/>
    </source>
</evidence>
<name>A0ABD3XB57_SINWO</name>
<dbReference type="Pfam" id="PF04923">
    <property type="entry name" value="Ninjurin"/>
    <property type="match status" value="1"/>
</dbReference>
<protein>
    <submittedName>
        <fullName evidence="8">Uncharacterized protein</fullName>
    </submittedName>
</protein>
<evidence type="ECO:0000256" key="2">
    <source>
        <dbReference type="ARBA" id="ARBA00008141"/>
    </source>
</evidence>
<keyword evidence="6 7" id="KW-0472">Membrane</keyword>
<dbReference type="Proteomes" id="UP001634394">
    <property type="component" value="Unassembled WGS sequence"/>
</dbReference>
<proteinExistence type="inferred from homology"/>
<organism evidence="8 9">
    <name type="scientific">Sinanodonta woodiana</name>
    <name type="common">Chinese pond mussel</name>
    <name type="synonym">Anodonta woodiana</name>
    <dbReference type="NCBI Taxonomy" id="1069815"/>
    <lineage>
        <taxon>Eukaryota</taxon>
        <taxon>Metazoa</taxon>
        <taxon>Spiralia</taxon>
        <taxon>Lophotrochozoa</taxon>
        <taxon>Mollusca</taxon>
        <taxon>Bivalvia</taxon>
        <taxon>Autobranchia</taxon>
        <taxon>Heteroconchia</taxon>
        <taxon>Palaeoheterodonta</taxon>
        <taxon>Unionida</taxon>
        <taxon>Unionoidea</taxon>
        <taxon>Unionidae</taxon>
        <taxon>Unioninae</taxon>
        <taxon>Sinanodonta</taxon>
    </lineage>
</organism>
<evidence type="ECO:0000256" key="7">
    <source>
        <dbReference type="SAM" id="Phobius"/>
    </source>
</evidence>
<keyword evidence="9" id="KW-1185">Reference proteome</keyword>
<comment type="similarity">
    <text evidence="2">Belongs to the ninjurin family.</text>
</comment>
<comment type="subcellular location">
    <subcellularLocation>
        <location evidence="1">Membrane</location>
        <topology evidence="1">Multi-pass membrane protein</topology>
    </subcellularLocation>
</comment>
<accession>A0ABD3XB57</accession>
<dbReference type="GO" id="GO:0007155">
    <property type="term" value="P:cell adhesion"/>
    <property type="evidence" value="ECO:0007669"/>
    <property type="project" value="UniProtKB-KW"/>
</dbReference>
<keyword evidence="3 7" id="KW-0812">Transmembrane</keyword>
<evidence type="ECO:0000256" key="3">
    <source>
        <dbReference type="ARBA" id="ARBA00022692"/>
    </source>
</evidence>
<evidence type="ECO:0000256" key="4">
    <source>
        <dbReference type="ARBA" id="ARBA00022889"/>
    </source>
</evidence>
<evidence type="ECO:0000313" key="9">
    <source>
        <dbReference type="Proteomes" id="UP001634394"/>
    </source>
</evidence>
<dbReference type="GO" id="GO:0016020">
    <property type="term" value="C:membrane"/>
    <property type="evidence" value="ECO:0007669"/>
    <property type="project" value="UniProtKB-SubCell"/>
</dbReference>
<gene>
    <name evidence="8" type="ORF">ACJMK2_029759</name>
</gene>
<dbReference type="InterPro" id="IPR007007">
    <property type="entry name" value="Ninjurin"/>
</dbReference>
<comment type="caution">
    <text evidence="8">The sequence shown here is derived from an EMBL/GenBank/DDBJ whole genome shotgun (WGS) entry which is preliminary data.</text>
</comment>
<reference evidence="8 9" key="1">
    <citation type="submission" date="2024-11" db="EMBL/GenBank/DDBJ databases">
        <title>Chromosome-level genome assembly of the freshwater bivalve Anodonta woodiana.</title>
        <authorList>
            <person name="Chen X."/>
        </authorList>
    </citation>
    <scope>NUCLEOTIDE SEQUENCE [LARGE SCALE GENOMIC DNA]</scope>
    <source>
        <strain evidence="8">MN2024</strain>
        <tissue evidence="8">Gills</tissue>
    </source>
</reference>
<dbReference type="AlphaFoldDB" id="A0ABD3XB57"/>